<sequence length="131" mass="14971">MKTLNLHRIRTGNADPFEAGLLIAEHLHMGSRGHLSLYGALSQQTIRIVRGEVAFGEAWEWRYILRAVRDQFRRQGSDYVGQMDALHDLVDWAIREREQLDRAGRLDRRDHLGRPEVPPAAAGCETRSGEQ</sequence>
<evidence type="ECO:0000313" key="3">
    <source>
        <dbReference type="Proteomes" id="UP000259026"/>
    </source>
</evidence>
<accession>A0A385EAP3</accession>
<name>A0A385EAP3_9CAUD</name>
<reference evidence="3" key="1">
    <citation type="submission" date="2018-07" db="EMBL/GenBank/DDBJ databases">
        <title>Giant CbK-like Caulobacter bacteriophages have genetically divergent genomes.</title>
        <authorList>
            <person name="Wilson K.M."/>
            <person name="Ely B."/>
        </authorList>
    </citation>
    <scope>NUCLEOTIDE SEQUENCE [LARGE SCALE GENOMIC DNA]</scope>
</reference>
<proteinExistence type="predicted"/>
<dbReference type="Proteomes" id="UP000259026">
    <property type="component" value="Segment"/>
</dbReference>
<reference evidence="2 3" key="2">
    <citation type="submission" date="2018-09" db="EMBL/GenBank/DDBJ databases">
        <title>Giant CbK-like Caulobacter bacteriophages have genetically divergent genomes.</title>
        <authorList>
            <person name="Wilson K."/>
            <person name="Ely B."/>
        </authorList>
    </citation>
    <scope>NUCLEOTIDE SEQUENCE [LARGE SCALE GENOMIC DNA]</scope>
</reference>
<keyword evidence="3" id="KW-1185">Reference proteome</keyword>
<feature type="region of interest" description="Disordered" evidence="1">
    <location>
        <begin position="105"/>
        <end position="131"/>
    </location>
</feature>
<gene>
    <name evidence="2" type="ORF">CcrPW_gp395</name>
</gene>
<evidence type="ECO:0000256" key="1">
    <source>
        <dbReference type="SAM" id="MobiDB-lite"/>
    </source>
</evidence>
<evidence type="ECO:0000313" key="2">
    <source>
        <dbReference type="EMBL" id="AXQ68934.1"/>
    </source>
</evidence>
<feature type="compositionally biased region" description="Basic and acidic residues" evidence="1">
    <location>
        <begin position="105"/>
        <end position="114"/>
    </location>
</feature>
<protein>
    <submittedName>
        <fullName evidence="2">Uncharacterized protein</fullName>
    </submittedName>
</protein>
<organism evidence="2 3">
    <name type="scientific">Caulobacter phage CcrPW</name>
    <dbReference type="NCBI Taxonomy" id="2283271"/>
    <lineage>
        <taxon>Viruses</taxon>
        <taxon>Duplodnaviria</taxon>
        <taxon>Heunggongvirae</taxon>
        <taxon>Uroviricota</taxon>
        <taxon>Caudoviricetes</taxon>
        <taxon>Jeanschmidtviridae</taxon>
        <taxon>Colossusvirus</taxon>
        <taxon>Colossusvirus PW</taxon>
    </lineage>
</organism>
<dbReference type="EMBL" id="MH588545">
    <property type="protein sequence ID" value="AXQ68934.1"/>
    <property type="molecule type" value="Genomic_DNA"/>
</dbReference>